<accession>A0A2L0EIP0</accession>
<dbReference type="InterPro" id="IPR001753">
    <property type="entry name" value="Enoyl-CoA_hydra/iso"/>
</dbReference>
<dbReference type="PANTHER" id="PTHR11941:SF54">
    <property type="entry name" value="ENOYL-COA HYDRATASE, MITOCHONDRIAL"/>
    <property type="match status" value="1"/>
</dbReference>
<dbReference type="RefSeq" id="WP_104977167.1">
    <property type="nucleotide sequence ID" value="NZ_CP012673.1"/>
</dbReference>
<dbReference type="Proteomes" id="UP000238348">
    <property type="component" value="Chromosome"/>
</dbReference>
<protein>
    <submittedName>
        <fullName evidence="4">Enoyl-CoA hydratase</fullName>
    </submittedName>
</protein>
<dbReference type="CDD" id="cd06558">
    <property type="entry name" value="crotonase-like"/>
    <property type="match status" value="1"/>
</dbReference>
<dbReference type="FunFam" id="1.10.12.10:FF:000001">
    <property type="entry name" value="Probable enoyl-CoA hydratase, mitochondrial"/>
    <property type="match status" value="1"/>
</dbReference>
<dbReference type="GO" id="GO:0016836">
    <property type="term" value="F:hydro-lyase activity"/>
    <property type="evidence" value="ECO:0007669"/>
    <property type="project" value="UniProtKB-ARBA"/>
</dbReference>
<dbReference type="InterPro" id="IPR014748">
    <property type="entry name" value="Enoyl-CoA_hydra_C"/>
</dbReference>
<keyword evidence="2" id="KW-0456">Lyase</keyword>
<organism evidence="4 5">
    <name type="scientific">Sorangium cellulosum</name>
    <name type="common">Polyangium cellulosum</name>
    <dbReference type="NCBI Taxonomy" id="56"/>
    <lineage>
        <taxon>Bacteria</taxon>
        <taxon>Pseudomonadati</taxon>
        <taxon>Myxococcota</taxon>
        <taxon>Polyangia</taxon>
        <taxon>Polyangiales</taxon>
        <taxon>Polyangiaceae</taxon>
        <taxon>Sorangium</taxon>
    </lineage>
</organism>
<dbReference type="InterPro" id="IPR029045">
    <property type="entry name" value="ClpP/crotonase-like_dom_sf"/>
</dbReference>
<dbReference type="PANTHER" id="PTHR11941">
    <property type="entry name" value="ENOYL-COA HYDRATASE-RELATED"/>
    <property type="match status" value="1"/>
</dbReference>
<dbReference type="GO" id="GO:0006635">
    <property type="term" value="P:fatty acid beta-oxidation"/>
    <property type="evidence" value="ECO:0007669"/>
    <property type="project" value="TreeGrafter"/>
</dbReference>
<comment type="similarity">
    <text evidence="1 3">Belongs to the enoyl-CoA hydratase/isomerase family.</text>
</comment>
<dbReference type="Gene3D" id="1.10.12.10">
    <property type="entry name" value="Lyase 2-enoyl-coa Hydratase, Chain A, domain 2"/>
    <property type="match status" value="1"/>
</dbReference>
<name>A0A2L0EIP0_SORCE</name>
<sequence>MNGQEQQPGNPPRGPVLQFVAVERAGHVATVTIQRPDKLNALNPAVIGELTAAFRELLAPAEGDEVRAAVLTGAGKAFVAGADIAEMASMNSIAAKRFAEAGHRLAELIETAPFPVIAAVNGFALGGGCELALACDFIYAAEGAKLGQPEVNLGVIPGFGGTQRLLRRVGPGRARELIYSGDMITAEQALSFGLVNAIFPASELVARAREAALKIASRGPLAVAAAKRVLLRGENLDLTAANELEAQAFAALFGSEDQKNGMKAFLAKSQATFTGK</sequence>
<dbReference type="PROSITE" id="PS00166">
    <property type="entry name" value="ENOYL_COA_HYDRATASE"/>
    <property type="match status" value="1"/>
</dbReference>
<evidence type="ECO:0000256" key="3">
    <source>
        <dbReference type="RuleBase" id="RU003707"/>
    </source>
</evidence>
<dbReference type="EMBL" id="CP012673">
    <property type="protein sequence ID" value="AUX39159.1"/>
    <property type="molecule type" value="Genomic_DNA"/>
</dbReference>
<proteinExistence type="inferred from homology"/>
<dbReference type="InterPro" id="IPR018376">
    <property type="entry name" value="Enoyl-CoA_hyd/isom_CS"/>
</dbReference>
<dbReference type="OrthoDB" id="5365311at2"/>
<evidence type="ECO:0000256" key="1">
    <source>
        <dbReference type="ARBA" id="ARBA00005254"/>
    </source>
</evidence>
<dbReference type="Gene3D" id="3.90.226.10">
    <property type="entry name" value="2-enoyl-CoA Hydratase, Chain A, domain 1"/>
    <property type="match status" value="1"/>
</dbReference>
<dbReference type="AlphaFoldDB" id="A0A2L0EIP0"/>
<evidence type="ECO:0000256" key="2">
    <source>
        <dbReference type="ARBA" id="ARBA00023239"/>
    </source>
</evidence>
<reference evidence="4 5" key="1">
    <citation type="submission" date="2015-09" db="EMBL/GenBank/DDBJ databases">
        <title>Sorangium comparison.</title>
        <authorList>
            <person name="Zaburannyi N."/>
            <person name="Bunk B."/>
            <person name="Overmann J."/>
            <person name="Mueller R."/>
        </authorList>
    </citation>
    <scope>NUCLEOTIDE SEQUENCE [LARGE SCALE GENOMIC DNA]</scope>
    <source>
        <strain evidence="4 5">So ce26</strain>
    </source>
</reference>
<dbReference type="Pfam" id="PF00378">
    <property type="entry name" value="ECH_1"/>
    <property type="match status" value="1"/>
</dbReference>
<evidence type="ECO:0000313" key="4">
    <source>
        <dbReference type="EMBL" id="AUX39159.1"/>
    </source>
</evidence>
<dbReference type="SUPFAM" id="SSF52096">
    <property type="entry name" value="ClpP/crotonase"/>
    <property type="match status" value="1"/>
</dbReference>
<evidence type="ECO:0000313" key="5">
    <source>
        <dbReference type="Proteomes" id="UP000238348"/>
    </source>
</evidence>
<gene>
    <name evidence="4" type="primary">paaG</name>
    <name evidence="4" type="ORF">SOCE26_005410</name>
</gene>
<dbReference type="FunFam" id="3.90.226.10:FF:000009">
    <property type="entry name" value="Carnitinyl-CoA dehydratase"/>
    <property type="match status" value="1"/>
</dbReference>